<reference evidence="3" key="1">
    <citation type="submission" date="2022-10" db="EMBL/GenBank/DDBJ databases">
        <authorList>
            <person name="Chen Y."/>
            <person name="Dougan E. K."/>
            <person name="Chan C."/>
            <person name="Rhodes N."/>
            <person name="Thang M."/>
        </authorList>
    </citation>
    <scope>NUCLEOTIDE SEQUENCE</scope>
</reference>
<feature type="compositionally biased region" description="Acidic residues" evidence="2">
    <location>
        <begin position="133"/>
        <end position="143"/>
    </location>
</feature>
<feature type="compositionally biased region" description="Basic and acidic residues" evidence="2">
    <location>
        <begin position="149"/>
        <end position="159"/>
    </location>
</feature>
<feature type="region of interest" description="Disordered" evidence="2">
    <location>
        <begin position="128"/>
        <end position="212"/>
    </location>
</feature>
<evidence type="ECO:0000256" key="2">
    <source>
        <dbReference type="SAM" id="MobiDB-lite"/>
    </source>
</evidence>
<accession>A0A9P1CZA1</accession>
<protein>
    <submittedName>
        <fullName evidence="3">Uncharacterized protein</fullName>
    </submittedName>
</protein>
<keyword evidence="5" id="KW-1185">Reference proteome</keyword>
<reference evidence="4" key="2">
    <citation type="submission" date="2024-04" db="EMBL/GenBank/DDBJ databases">
        <authorList>
            <person name="Chen Y."/>
            <person name="Shah S."/>
            <person name="Dougan E. K."/>
            <person name="Thang M."/>
            <person name="Chan C."/>
        </authorList>
    </citation>
    <scope>NUCLEOTIDE SEQUENCE [LARGE SCALE GENOMIC DNA]</scope>
</reference>
<feature type="coiled-coil region" evidence="1">
    <location>
        <begin position="22"/>
        <end position="52"/>
    </location>
</feature>
<dbReference type="EMBL" id="CAMXCT010002725">
    <property type="protein sequence ID" value="CAI4000066.1"/>
    <property type="molecule type" value="Genomic_DNA"/>
</dbReference>
<gene>
    <name evidence="3" type="ORF">C1SCF055_LOCUS26214</name>
</gene>
<dbReference type="EMBL" id="CAMXCT020002725">
    <property type="protein sequence ID" value="CAL1153441.1"/>
    <property type="molecule type" value="Genomic_DNA"/>
</dbReference>
<evidence type="ECO:0000313" key="5">
    <source>
        <dbReference type="Proteomes" id="UP001152797"/>
    </source>
</evidence>
<organism evidence="3">
    <name type="scientific">Cladocopium goreaui</name>
    <dbReference type="NCBI Taxonomy" id="2562237"/>
    <lineage>
        <taxon>Eukaryota</taxon>
        <taxon>Sar</taxon>
        <taxon>Alveolata</taxon>
        <taxon>Dinophyceae</taxon>
        <taxon>Suessiales</taxon>
        <taxon>Symbiodiniaceae</taxon>
        <taxon>Cladocopium</taxon>
    </lineage>
</organism>
<feature type="compositionally biased region" description="Acidic residues" evidence="2">
    <location>
        <begin position="160"/>
        <end position="169"/>
    </location>
</feature>
<evidence type="ECO:0000256" key="1">
    <source>
        <dbReference type="SAM" id="Coils"/>
    </source>
</evidence>
<comment type="caution">
    <text evidence="3">The sequence shown here is derived from an EMBL/GenBank/DDBJ whole genome shotgun (WGS) entry which is preliminary data.</text>
</comment>
<dbReference type="EMBL" id="CAMXCT030002725">
    <property type="protein sequence ID" value="CAL4787378.1"/>
    <property type="molecule type" value="Genomic_DNA"/>
</dbReference>
<keyword evidence="1" id="KW-0175">Coiled coil</keyword>
<evidence type="ECO:0000313" key="4">
    <source>
        <dbReference type="EMBL" id="CAL1153441.1"/>
    </source>
</evidence>
<name>A0A9P1CZA1_9DINO</name>
<evidence type="ECO:0000313" key="3">
    <source>
        <dbReference type="EMBL" id="CAI4000066.1"/>
    </source>
</evidence>
<sequence>MEQAMHAAALMQQQWFAAHQAQRKAQNAAKAAKRALASLQKLQQDMATSRNTQAANFLMRQKMTGKALLGGLHSPIAVTQVPDDGEEFDETTTIQPEHVAREPGLHVADMGGDYEHTLQLEGDGFEVEHGNLDECEPDQEDDHGDMQQPDDKTLVPDDQPHEDELDDELQTLLQDDATVFPDETEDSQTQMPVDDPLQGHHFDGSGDGDDAVARDLWTDAEKRIQLPGIDMPIGARKKRRTA</sequence>
<dbReference type="AlphaFoldDB" id="A0A9P1CZA1"/>
<dbReference type="Proteomes" id="UP001152797">
    <property type="component" value="Unassembled WGS sequence"/>
</dbReference>
<proteinExistence type="predicted"/>